<dbReference type="InterPro" id="IPR050289">
    <property type="entry name" value="TorD/DmsD_chaperones"/>
</dbReference>
<accession>A0A369BLG6</accession>
<reference evidence="2 3" key="1">
    <citation type="submission" date="2018-07" db="EMBL/GenBank/DDBJ databases">
        <title>Genomic Encyclopedia of Type Strains, Phase IV (KMG-IV): sequencing the most valuable type-strain genomes for metagenomic binning, comparative biology and taxonomic classification.</title>
        <authorList>
            <person name="Goeker M."/>
        </authorList>
    </citation>
    <scope>NUCLEOTIDE SEQUENCE [LARGE SCALE GENOMIC DNA]</scope>
    <source>
        <strain evidence="2 3">DSM 26407</strain>
    </source>
</reference>
<dbReference type="RefSeq" id="WP_114281316.1">
    <property type="nucleotide sequence ID" value="NZ_QPJY01000018.1"/>
</dbReference>
<evidence type="ECO:0000313" key="2">
    <source>
        <dbReference type="EMBL" id="RCX22420.1"/>
    </source>
</evidence>
<sequence length="249" mass="27322">MTRTQTVRKTRPSGAGEEERLAECRAQAALYGLVGRCLEEEVDEALLGLLRGTLAGPLAAVGLTLDAELLQAPAVPLLEALAEEYTVLFVAPGGVSPFASVFETGCMFREPADRAMAAYRAAGWDWQRRQSGEFPDHVGTLLAFVGVLAGAEAEALERADTDAATRWRQQRESFLLEEIGPWVPGWCRRAAAAAMQPFYRQLLGFSGQLLWTDLAAVAERRQLRALAELNRREPKKLDYNADFRKASGL</sequence>
<proteinExistence type="predicted"/>
<dbReference type="OrthoDB" id="7058680at2"/>
<dbReference type="AlphaFoldDB" id="A0A369BLG6"/>
<dbReference type="PANTHER" id="PTHR34227">
    <property type="entry name" value="CHAPERONE PROTEIN YCDY"/>
    <property type="match status" value="1"/>
</dbReference>
<evidence type="ECO:0000256" key="1">
    <source>
        <dbReference type="ARBA" id="ARBA00023186"/>
    </source>
</evidence>
<dbReference type="EMBL" id="QPJY01000018">
    <property type="protein sequence ID" value="RCX22420.1"/>
    <property type="molecule type" value="Genomic_DNA"/>
</dbReference>
<gene>
    <name evidence="2" type="ORF">DFQ59_11833</name>
</gene>
<evidence type="ECO:0000313" key="3">
    <source>
        <dbReference type="Proteomes" id="UP000252707"/>
    </source>
</evidence>
<dbReference type="SUPFAM" id="SSF89155">
    <property type="entry name" value="TorD-like"/>
    <property type="match status" value="1"/>
</dbReference>
<protein>
    <submittedName>
        <fullName evidence="2">TorA maturation chaperone TorD</fullName>
    </submittedName>
</protein>
<keyword evidence="3" id="KW-1185">Reference proteome</keyword>
<comment type="caution">
    <text evidence="2">The sequence shown here is derived from an EMBL/GenBank/DDBJ whole genome shotgun (WGS) entry which is preliminary data.</text>
</comment>
<dbReference type="Pfam" id="PF02613">
    <property type="entry name" value="Nitrate_red_del"/>
    <property type="match status" value="1"/>
</dbReference>
<dbReference type="PANTHER" id="PTHR34227:SF1">
    <property type="entry name" value="DIMETHYL SULFOXIDE REDUCTASE CHAPERONE-RELATED"/>
    <property type="match status" value="1"/>
</dbReference>
<dbReference type="Proteomes" id="UP000252707">
    <property type="component" value="Unassembled WGS sequence"/>
</dbReference>
<dbReference type="Gene3D" id="1.10.3480.10">
    <property type="entry name" value="TorD-like"/>
    <property type="match status" value="1"/>
</dbReference>
<dbReference type="InterPro" id="IPR020945">
    <property type="entry name" value="DMSO/NO3_reduct_chaperone"/>
</dbReference>
<name>A0A369BLG6_9GAMM</name>
<keyword evidence="1" id="KW-0143">Chaperone</keyword>
<dbReference type="InterPro" id="IPR036411">
    <property type="entry name" value="TorD-like_sf"/>
</dbReference>
<organism evidence="2 3">
    <name type="scientific">Thioalbus denitrificans</name>
    <dbReference type="NCBI Taxonomy" id="547122"/>
    <lineage>
        <taxon>Bacteria</taxon>
        <taxon>Pseudomonadati</taxon>
        <taxon>Pseudomonadota</taxon>
        <taxon>Gammaproteobacteria</taxon>
        <taxon>Chromatiales</taxon>
        <taxon>Ectothiorhodospiraceae</taxon>
        <taxon>Thioalbus</taxon>
    </lineage>
</organism>